<evidence type="ECO:0000313" key="2">
    <source>
        <dbReference type="EMBL" id="EFG03956.2"/>
    </source>
</evidence>
<accession>B5GRA4</accession>
<keyword evidence="3" id="KW-1185">Reference proteome</keyword>
<sequence length="54" mass="5824">MAEFGTKVPPDDRAAPGGRQIQCSGIPPLSTAPGSGILRACRVRVIYTRHRHPQ</sequence>
<proteinExistence type="predicted"/>
<dbReference type="AlphaFoldDB" id="B5GRA4"/>
<feature type="region of interest" description="Disordered" evidence="1">
    <location>
        <begin position="1"/>
        <end position="30"/>
    </location>
</feature>
<organism evidence="2 3">
    <name type="scientific">Streptomyces clavuligerus</name>
    <dbReference type="NCBI Taxonomy" id="1901"/>
    <lineage>
        <taxon>Bacteria</taxon>
        <taxon>Bacillati</taxon>
        <taxon>Actinomycetota</taxon>
        <taxon>Actinomycetes</taxon>
        <taxon>Kitasatosporales</taxon>
        <taxon>Streptomycetaceae</taxon>
        <taxon>Streptomyces</taxon>
    </lineage>
</organism>
<protein>
    <submittedName>
        <fullName evidence="2">Uncharacterized protein</fullName>
    </submittedName>
</protein>
<dbReference type="EMBL" id="CM000914">
    <property type="protein sequence ID" value="EFG03956.2"/>
    <property type="molecule type" value="Genomic_DNA"/>
</dbReference>
<geneLocation type="plasmid" evidence="2 3">
    <name>pSCL4</name>
</geneLocation>
<evidence type="ECO:0000256" key="1">
    <source>
        <dbReference type="SAM" id="MobiDB-lite"/>
    </source>
</evidence>
<name>B5GRA4_STRCL</name>
<gene>
    <name evidence="2" type="ORF">SCLAV_p0466</name>
</gene>
<dbReference type="Proteomes" id="UP000002357">
    <property type="component" value="Plasmid pSCL4"/>
</dbReference>
<reference evidence="2 3" key="1">
    <citation type="journal article" date="2010" name="Genome Biol. Evol.">
        <title>The sequence of a 1.8-mb bacterial linear plasmid reveals a rich evolutionary reservoir of secondary metabolic pathways.</title>
        <authorList>
            <person name="Medema M.H."/>
            <person name="Trefzer A."/>
            <person name="Kovalchuk A."/>
            <person name="van den Berg M."/>
            <person name="Mueller U."/>
            <person name="Heijne W."/>
            <person name="Wu L."/>
            <person name="Alam M.T."/>
            <person name="Ronning C.M."/>
            <person name="Nierman W.C."/>
            <person name="Bovenberg R.A.L."/>
            <person name="Breitling R."/>
            <person name="Takano E."/>
        </authorList>
    </citation>
    <scope>NUCLEOTIDE SEQUENCE [LARGE SCALE GENOMIC DNA]</scope>
    <source>
        <strain evidence="3">ATCC 27064 / DSM 738 / JCM 4710 / NBRC 13307 / NCIMB 12785 / NRRL 3585 / VKM Ac-602</strain>
        <plasmid evidence="2">pSCL4</plasmid>
    </source>
</reference>
<evidence type="ECO:0000313" key="3">
    <source>
        <dbReference type="Proteomes" id="UP000002357"/>
    </source>
</evidence>
<keyword evidence="2" id="KW-0614">Plasmid</keyword>